<dbReference type="EMBL" id="AVOT02028038">
    <property type="protein sequence ID" value="MBW0520390.1"/>
    <property type="molecule type" value="Genomic_DNA"/>
</dbReference>
<dbReference type="Proteomes" id="UP000765509">
    <property type="component" value="Unassembled WGS sequence"/>
</dbReference>
<reference evidence="1" key="1">
    <citation type="submission" date="2021-03" db="EMBL/GenBank/DDBJ databases">
        <title>Draft genome sequence of rust myrtle Austropuccinia psidii MF-1, a brazilian biotype.</title>
        <authorList>
            <person name="Quecine M.C."/>
            <person name="Pachon D.M.R."/>
            <person name="Bonatelli M.L."/>
            <person name="Correr F.H."/>
            <person name="Franceschini L.M."/>
            <person name="Leite T.F."/>
            <person name="Margarido G.R.A."/>
            <person name="Almeida C.A."/>
            <person name="Ferrarezi J.A."/>
            <person name="Labate C.A."/>
        </authorList>
    </citation>
    <scope>NUCLEOTIDE SEQUENCE</scope>
    <source>
        <strain evidence="1">MF-1</strain>
    </source>
</reference>
<dbReference type="AlphaFoldDB" id="A0A9Q3HZB1"/>
<protein>
    <submittedName>
        <fullName evidence="1">Uncharacterized protein</fullName>
    </submittedName>
</protein>
<evidence type="ECO:0000313" key="2">
    <source>
        <dbReference type="Proteomes" id="UP000765509"/>
    </source>
</evidence>
<name>A0A9Q3HZB1_9BASI</name>
<evidence type="ECO:0000313" key="1">
    <source>
        <dbReference type="EMBL" id="MBW0520390.1"/>
    </source>
</evidence>
<comment type="caution">
    <text evidence="1">The sequence shown here is derived from an EMBL/GenBank/DDBJ whole genome shotgun (WGS) entry which is preliminary data.</text>
</comment>
<sequence length="174" mass="19855">MQVPASEENKMTATSTLALSSFIKNPLKFVSSVPRLKPDGSNVDDWSKGLDIVFMYLFNKASFTEDPNNFEVNDEIKGALRFFIQQTISVELSEMIQQEVSPRLAFTCLKSHFLKGARSTQLELLTELFEMYKATTTPTLKNYIRITSIFERLRRTGIAIPRELQQLITNLLIP</sequence>
<organism evidence="1 2">
    <name type="scientific">Austropuccinia psidii MF-1</name>
    <dbReference type="NCBI Taxonomy" id="1389203"/>
    <lineage>
        <taxon>Eukaryota</taxon>
        <taxon>Fungi</taxon>
        <taxon>Dikarya</taxon>
        <taxon>Basidiomycota</taxon>
        <taxon>Pucciniomycotina</taxon>
        <taxon>Pucciniomycetes</taxon>
        <taxon>Pucciniales</taxon>
        <taxon>Sphaerophragmiaceae</taxon>
        <taxon>Austropuccinia</taxon>
    </lineage>
</organism>
<proteinExistence type="predicted"/>
<keyword evidence="2" id="KW-1185">Reference proteome</keyword>
<accession>A0A9Q3HZB1</accession>
<gene>
    <name evidence="1" type="ORF">O181_060105</name>
</gene>